<evidence type="ECO:0000313" key="2">
    <source>
        <dbReference type="EMBL" id="VEL44440.1"/>
    </source>
</evidence>
<dbReference type="AlphaFoldDB" id="A0A3S5BX94"/>
<feature type="signal peptide" evidence="1">
    <location>
        <begin position="1"/>
        <end position="16"/>
    </location>
</feature>
<dbReference type="Proteomes" id="UP000784294">
    <property type="component" value="Unassembled WGS sequence"/>
</dbReference>
<dbReference type="EMBL" id="CAAALY010299183">
    <property type="protein sequence ID" value="VEL44440.1"/>
    <property type="molecule type" value="Genomic_DNA"/>
</dbReference>
<comment type="caution">
    <text evidence="2">The sequence shown here is derived from an EMBL/GenBank/DDBJ whole genome shotgun (WGS) entry which is preliminary data.</text>
</comment>
<evidence type="ECO:0008006" key="4">
    <source>
        <dbReference type="Google" id="ProtNLM"/>
    </source>
</evidence>
<keyword evidence="1" id="KW-0732">Signal</keyword>
<sequence>MLMLMLMLMIMRLGECVRRMRASAAGLTGGLLCVGRREAERRDGKRPPRPRGEGHGEWRWRWWWWWWWWWCVCVKGGR</sequence>
<reference evidence="2" key="1">
    <citation type="submission" date="2018-11" db="EMBL/GenBank/DDBJ databases">
        <authorList>
            <consortium name="Pathogen Informatics"/>
        </authorList>
    </citation>
    <scope>NUCLEOTIDE SEQUENCE</scope>
</reference>
<name>A0A3S5BX94_9PLAT</name>
<organism evidence="2 3">
    <name type="scientific">Protopolystoma xenopodis</name>
    <dbReference type="NCBI Taxonomy" id="117903"/>
    <lineage>
        <taxon>Eukaryota</taxon>
        <taxon>Metazoa</taxon>
        <taxon>Spiralia</taxon>
        <taxon>Lophotrochozoa</taxon>
        <taxon>Platyhelminthes</taxon>
        <taxon>Monogenea</taxon>
        <taxon>Polyopisthocotylea</taxon>
        <taxon>Polystomatidea</taxon>
        <taxon>Polystomatidae</taxon>
        <taxon>Protopolystoma</taxon>
    </lineage>
</organism>
<proteinExistence type="predicted"/>
<gene>
    <name evidence="2" type="ORF">PXEA_LOCUS37880</name>
</gene>
<feature type="chain" id="PRO_5018723401" description="Secreted protein" evidence="1">
    <location>
        <begin position="17"/>
        <end position="78"/>
    </location>
</feature>
<protein>
    <recommendedName>
        <fullName evidence="4">Secreted protein</fullName>
    </recommendedName>
</protein>
<keyword evidence="3" id="KW-1185">Reference proteome</keyword>
<evidence type="ECO:0000313" key="3">
    <source>
        <dbReference type="Proteomes" id="UP000784294"/>
    </source>
</evidence>
<feature type="non-terminal residue" evidence="2">
    <location>
        <position position="78"/>
    </location>
</feature>
<evidence type="ECO:0000256" key="1">
    <source>
        <dbReference type="SAM" id="SignalP"/>
    </source>
</evidence>
<accession>A0A3S5BX94</accession>